<dbReference type="EMBL" id="JWZX01002112">
    <property type="protein sequence ID" value="KOO30966.1"/>
    <property type="molecule type" value="Genomic_DNA"/>
</dbReference>
<dbReference type="GO" id="GO:0006310">
    <property type="term" value="P:DNA recombination"/>
    <property type="evidence" value="ECO:0007669"/>
    <property type="project" value="UniProtKB-KW"/>
</dbReference>
<dbReference type="GO" id="GO:0003677">
    <property type="term" value="F:DNA binding"/>
    <property type="evidence" value="ECO:0007669"/>
    <property type="project" value="InterPro"/>
</dbReference>
<sequence>MYARMQPRSKKDPAANPRNALNKLYAVAREHKKRGYKMAPFTIAVQVVTGMLRQYVELHGTDSLAPSRKNPLTNVLILAMLRAPWDWASYELIAFRATVETLAETGMRKGDVSKAHKTTVFKKGRLTFASLKWRLGGIITALPTLAEVLSITEGDGCWLVFGSLKNDAFGEFFGSKPSWLPFSSVAARNACRSLAALTTAALRAGLTAATAPITPLFGPALGVEWHHDLLDRLFVKALREGAGLTEAECACFSVHSFRIYLACALYAAGCPPERIMAILRWKSEEALLIYARMNDIERTAWIITSMDQLVDSTTAANLPRLDADEWVAHLQTSIAAGALGKAARDADRDIELEP</sequence>
<dbReference type="InterPro" id="IPR011010">
    <property type="entry name" value="DNA_brk_join_enz"/>
</dbReference>
<comment type="caution">
    <text evidence="2">The sequence shown here is derived from an EMBL/GenBank/DDBJ whole genome shotgun (WGS) entry which is preliminary data.</text>
</comment>
<protein>
    <recommendedName>
        <fullName evidence="4">Tyr recombinase domain-containing protein</fullName>
    </recommendedName>
</protein>
<organism evidence="2 3">
    <name type="scientific">Chrysochromulina tobinii</name>
    <dbReference type="NCBI Taxonomy" id="1460289"/>
    <lineage>
        <taxon>Eukaryota</taxon>
        <taxon>Haptista</taxon>
        <taxon>Haptophyta</taxon>
        <taxon>Prymnesiophyceae</taxon>
        <taxon>Prymnesiales</taxon>
        <taxon>Chrysochromulinaceae</taxon>
        <taxon>Chrysochromulina</taxon>
    </lineage>
</organism>
<dbReference type="InterPro" id="IPR013762">
    <property type="entry name" value="Integrase-like_cat_sf"/>
</dbReference>
<evidence type="ECO:0000313" key="3">
    <source>
        <dbReference type="Proteomes" id="UP000037460"/>
    </source>
</evidence>
<dbReference type="SUPFAM" id="SSF56349">
    <property type="entry name" value="DNA breaking-rejoining enzymes"/>
    <property type="match status" value="1"/>
</dbReference>
<proteinExistence type="predicted"/>
<accession>A0A0M0JWF2</accession>
<evidence type="ECO:0000256" key="1">
    <source>
        <dbReference type="ARBA" id="ARBA00023172"/>
    </source>
</evidence>
<dbReference type="Gene3D" id="1.10.443.10">
    <property type="entry name" value="Intergrase catalytic core"/>
    <property type="match status" value="1"/>
</dbReference>
<evidence type="ECO:0008006" key="4">
    <source>
        <dbReference type="Google" id="ProtNLM"/>
    </source>
</evidence>
<name>A0A0M0JWF2_9EUKA</name>
<gene>
    <name evidence="2" type="ORF">Ctob_011441</name>
</gene>
<keyword evidence="1" id="KW-0233">DNA recombination</keyword>
<dbReference type="Proteomes" id="UP000037460">
    <property type="component" value="Unassembled WGS sequence"/>
</dbReference>
<dbReference type="GO" id="GO:0015074">
    <property type="term" value="P:DNA integration"/>
    <property type="evidence" value="ECO:0007669"/>
    <property type="project" value="InterPro"/>
</dbReference>
<keyword evidence="3" id="KW-1185">Reference proteome</keyword>
<reference evidence="3" key="1">
    <citation type="journal article" date="2015" name="PLoS Genet.">
        <title>Genome Sequence and Transcriptome Analyses of Chrysochromulina tobin: Metabolic Tools for Enhanced Algal Fitness in the Prominent Order Prymnesiales (Haptophyceae).</title>
        <authorList>
            <person name="Hovde B.T."/>
            <person name="Deodato C.R."/>
            <person name="Hunsperger H.M."/>
            <person name="Ryken S.A."/>
            <person name="Yost W."/>
            <person name="Jha R.K."/>
            <person name="Patterson J."/>
            <person name="Monnat R.J. Jr."/>
            <person name="Barlow S.B."/>
            <person name="Starkenburg S.R."/>
            <person name="Cattolico R.A."/>
        </authorList>
    </citation>
    <scope>NUCLEOTIDE SEQUENCE</scope>
    <source>
        <strain evidence="3">CCMP291</strain>
    </source>
</reference>
<evidence type="ECO:0000313" key="2">
    <source>
        <dbReference type="EMBL" id="KOO30966.1"/>
    </source>
</evidence>
<dbReference type="AlphaFoldDB" id="A0A0M0JWF2"/>